<dbReference type="InterPro" id="IPR010987">
    <property type="entry name" value="Glutathione-S-Trfase_C-like"/>
</dbReference>
<dbReference type="OrthoDB" id="422574at2759"/>
<dbReference type="STRING" id="69771.A0A1V6PH79"/>
<sequence length="274" mass="30745">MSFITQVMLPRTLTSSSFKAVSRISRLSFTIAPIAPFSTMSDITLYTWPTPNGIKASIALEELGLPYKAEGIDISTNVQKEDWFLKINPNGRIPALLDGSQRVFESGAILIYLADKYDTDRKISYAPGSPEHIEQLSWLMFQMGGLGPMQGQANHFRLFAGVRSDYGIKRYIDETKRLYSVLESRLKESPYLAGSKYTIADIANYSWVRSAPGALEIDLSEFPALKKWTDEIGKRPAVQKGADVPSTGRTEEQWNEFFRNARARIDGMTSSDKH</sequence>
<organism evidence="5 6">
    <name type="scientific">Penicillium decumbens</name>
    <dbReference type="NCBI Taxonomy" id="69771"/>
    <lineage>
        <taxon>Eukaryota</taxon>
        <taxon>Fungi</taxon>
        <taxon>Dikarya</taxon>
        <taxon>Ascomycota</taxon>
        <taxon>Pezizomycotina</taxon>
        <taxon>Eurotiomycetes</taxon>
        <taxon>Eurotiomycetidae</taxon>
        <taxon>Eurotiales</taxon>
        <taxon>Aspergillaceae</taxon>
        <taxon>Penicillium</taxon>
    </lineage>
</organism>
<name>A0A1V6PH79_PENDC</name>
<dbReference type="CDD" id="cd03048">
    <property type="entry name" value="GST_N_Ure2p_like"/>
    <property type="match status" value="1"/>
</dbReference>
<dbReference type="Gene3D" id="3.40.30.10">
    <property type="entry name" value="Glutaredoxin"/>
    <property type="match status" value="1"/>
</dbReference>
<accession>A0A1V6PH79</accession>
<evidence type="ECO:0000259" key="3">
    <source>
        <dbReference type="PROSITE" id="PS50404"/>
    </source>
</evidence>
<dbReference type="PROSITE" id="PS50404">
    <property type="entry name" value="GST_NTER"/>
    <property type="match status" value="1"/>
</dbReference>
<dbReference type="SUPFAM" id="SSF47616">
    <property type="entry name" value="GST C-terminal domain-like"/>
    <property type="match status" value="1"/>
</dbReference>
<feature type="domain" description="GST N-terminal" evidence="3">
    <location>
        <begin position="40"/>
        <end position="121"/>
    </location>
</feature>
<evidence type="ECO:0000259" key="4">
    <source>
        <dbReference type="PROSITE" id="PS50405"/>
    </source>
</evidence>
<dbReference type="CDD" id="cd10291">
    <property type="entry name" value="GST_C_YfcG_like"/>
    <property type="match status" value="1"/>
</dbReference>
<dbReference type="SUPFAM" id="SSF52833">
    <property type="entry name" value="Thioredoxin-like"/>
    <property type="match status" value="1"/>
</dbReference>
<dbReference type="PANTHER" id="PTHR44051">
    <property type="entry name" value="GLUTATHIONE S-TRANSFERASE-RELATED"/>
    <property type="match status" value="1"/>
</dbReference>
<proteinExistence type="inferred from homology"/>
<dbReference type="OMA" id="FPITRKW"/>
<dbReference type="SFLD" id="SFLDG01151">
    <property type="entry name" value="Main.2:_Nu-like"/>
    <property type="match status" value="1"/>
</dbReference>
<evidence type="ECO:0008006" key="7">
    <source>
        <dbReference type="Google" id="ProtNLM"/>
    </source>
</evidence>
<dbReference type="Proteomes" id="UP000191522">
    <property type="component" value="Unassembled WGS sequence"/>
</dbReference>
<dbReference type="Pfam" id="PF00043">
    <property type="entry name" value="GST_C"/>
    <property type="match status" value="1"/>
</dbReference>
<comment type="caution">
    <text evidence="5">The sequence shown here is derived from an EMBL/GenBank/DDBJ whole genome shotgun (WGS) entry which is preliminary data.</text>
</comment>
<dbReference type="InterPro" id="IPR036282">
    <property type="entry name" value="Glutathione-S-Trfase_C_sf"/>
</dbReference>
<gene>
    <name evidence="5" type="ORF">PENDEC_c005G02790</name>
</gene>
<dbReference type="Pfam" id="PF02798">
    <property type="entry name" value="GST_N"/>
    <property type="match status" value="1"/>
</dbReference>
<dbReference type="InterPro" id="IPR036249">
    <property type="entry name" value="Thioredoxin-like_sf"/>
</dbReference>
<reference evidence="6" key="1">
    <citation type="journal article" date="2017" name="Nat. Microbiol.">
        <title>Global analysis of biosynthetic gene clusters reveals vast potential of secondary metabolite production in Penicillium species.</title>
        <authorList>
            <person name="Nielsen J.C."/>
            <person name="Grijseels S."/>
            <person name="Prigent S."/>
            <person name="Ji B."/>
            <person name="Dainat J."/>
            <person name="Nielsen K.F."/>
            <person name="Frisvad J.C."/>
            <person name="Workman M."/>
            <person name="Nielsen J."/>
        </authorList>
    </citation>
    <scope>NUCLEOTIDE SEQUENCE [LARGE SCALE GENOMIC DNA]</scope>
    <source>
        <strain evidence="6">IBT 11843</strain>
    </source>
</reference>
<evidence type="ECO:0000313" key="5">
    <source>
        <dbReference type="EMBL" id="OQD76193.1"/>
    </source>
</evidence>
<dbReference type="SFLD" id="SFLDG00358">
    <property type="entry name" value="Main_(cytGST)"/>
    <property type="match status" value="1"/>
</dbReference>
<dbReference type="InterPro" id="IPR004045">
    <property type="entry name" value="Glutathione_S-Trfase_N"/>
</dbReference>
<protein>
    <recommendedName>
        <fullName evidence="7">Glutathione S-transferase</fullName>
    </recommendedName>
</protein>
<evidence type="ECO:0000256" key="2">
    <source>
        <dbReference type="RuleBase" id="RU003494"/>
    </source>
</evidence>
<keyword evidence="6" id="KW-1185">Reference proteome</keyword>
<dbReference type="Gene3D" id="1.20.1050.10">
    <property type="match status" value="1"/>
</dbReference>
<dbReference type="InterPro" id="IPR004046">
    <property type="entry name" value="GST_C"/>
</dbReference>
<dbReference type="PANTHER" id="PTHR44051:SF8">
    <property type="entry name" value="GLUTATHIONE S-TRANSFERASE GSTA"/>
    <property type="match status" value="1"/>
</dbReference>
<dbReference type="AlphaFoldDB" id="A0A1V6PH79"/>
<evidence type="ECO:0000313" key="6">
    <source>
        <dbReference type="Proteomes" id="UP000191522"/>
    </source>
</evidence>
<evidence type="ECO:0000256" key="1">
    <source>
        <dbReference type="ARBA" id="ARBA00007409"/>
    </source>
</evidence>
<dbReference type="PROSITE" id="PS50405">
    <property type="entry name" value="GST_CTER"/>
    <property type="match status" value="1"/>
</dbReference>
<dbReference type="InterPro" id="IPR040079">
    <property type="entry name" value="Glutathione_S-Trfase"/>
</dbReference>
<dbReference type="SFLD" id="SFLDS00019">
    <property type="entry name" value="Glutathione_Transferase_(cytos"/>
    <property type="match status" value="1"/>
</dbReference>
<feature type="domain" description="GST C-terminal" evidence="4">
    <location>
        <begin position="128"/>
        <end position="257"/>
    </location>
</feature>
<comment type="similarity">
    <text evidence="1 2">Belongs to the GST superfamily.</text>
</comment>
<dbReference type="EMBL" id="MDYL01000005">
    <property type="protein sequence ID" value="OQD76193.1"/>
    <property type="molecule type" value="Genomic_DNA"/>
</dbReference>